<protein>
    <submittedName>
        <fullName evidence="2">Uncharacterized protein</fullName>
    </submittedName>
</protein>
<keyword evidence="1" id="KW-0472">Membrane</keyword>
<reference evidence="2" key="1">
    <citation type="submission" date="2021-02" db="EMBL/GenBank/DDBJ databases">
        <authorList>
            <person name="Steward A R."/>
        </authorList>
    </citation>
    <scope>NUCLEOTIDE SEQUENCE</scope>
</reference>
<sequence length="87" mass="9477">MPCITCSKRPRFAAVAACCSISQQIGVGWGFFLHPTFGGHLLFVGYSNFFAEVVLQGIEVFGRFSAVPVVASPSLRSVKAALRRKRE</sequence>
<name>A0A821LY44_9NEOP</name>
<accession>A0A821LY44</accession>
<evidence type="ECO:0000313" key="2">
    <source>
        <dbReference type="EMBL" id="CAF4758125.1"/>
    </source>
</evidence>
<gene>
    <name evidence="2" type="ORF">PMACD_LOCUS1147</name>
</gene>
<keyword evidence="1" id="KW-1133">Transmembrane helix</keyword>
<dbReference type="AlphaFoldDB" id="A0A821LY44"/>
<proteinExistence type="predicted"/>
<evidence type="ECO:0000256" key="1">
    <source>
        <dbReference type="SAM" id="Phobius"/>
    </source>
</evidence>
<comment type="caution">
    <text evidence="2">The sequence shown here is derived from an EMBL/GenBank/DDBJ whole genome shotgun (WGS) entry which is preliminary data.</text>
</comment>
<evidence type="ECO:0000313" key="3">
    <source>
        <dbReference type="Proteomes" id="UP000663880"/>
    </source>
</evidence>
<feature type="transmembrane region" description="Helical" evidence="1">
    <location>
        <begin position="12"/>
        <end position="33"/>
    </location>
</feature>
<feature type="transmembrane region" description="Helical" evidence="1">
    <location>
        <begin position="53"/>
        <end position="75"/>
    </location>
</feature>
<keyword evidence="1" id="KW-0812">Transmembrane</keyword>
<keyword evidence="3" id="KW-1185">Reference proteome</keyword>
<dbReference type="Proteomes" id="UP000663880">
    <property type="component" value="Unassembled WGS sequence"/>
</dbReference>
<dbReference type="EMBL" id="CAJOBZ010000002">
    <property type="protein sequence ID" value="CAF4758125.1"/>
    <property type="molecule type" value="Genomic_DNA"/>
</dbReference>
<organism evidence="2 3">
    <name type="scientific">Pieris macdunnoughi</name>
    <dbReference type="NCBI Taxonomy" id="345717"/>
    <lineage>
        <taxon>Eukaryota</taxon>
        <taxon>Metazoa</taxon>
        <taxon>Ecdysozoa</taxon>
        <taxon>Arthropoda</taxon>
        <taxon>Hexapoda</taxon>
        <taxon>Insecta</taxon>
        <taxon>Pterygota</taxon>
        <taxon>Neoptera</taxon>
        <taxon>Endopterygota</taxon>
        <taxon>Lepidoptera</taxon>
        <taxon>Glossata</taxon>
        <taxon>Ditrysia</taxon>
        <taxon>Papilionoidea</taxon>
        <taxon>Pieridae</taxon>
        <taxon>Pierinae</taxon>
        <taxon>Pieris</taxon>
    </lineage>
</organism>